<reference evidence="4 5" key="1">
    <citation type="submission" date="2013-07" db="EMBL/GenBank/DDBJ databases">
        <authorList>
            <person name="Stoco P.H."/>
            <person name="Wagner G."/>
            <person name="Gerber A."/>
            <person name="Zaha A."/>
            <person name="Thompson C."/>
            <person name="Bartholomeu D.C."/>
            <person name="Luckemeyer D.D."/>
            <person name="Bahia D."/>
            <person name="Loreto E."/>
            <person name="Prestes E.B."/>
            <person name="Lima F.M."/>
            <person name="Rodrigues-Luiz G."/>
            <person name="Vallejo G.A."/>
            <person name="Filho J.F."/>
            <person name="Monteiro K.M."/>
            <person name="Tyler K.M."/>
            <person name="de Almeida L.G."/>
            <person name="Ortiz M.F."/>
            <person name="Siervo M.A."/>
            <person name="de Moraes M.H."/>
            <person name="Cunha O.L."/>
            <person name="Mendonca-Neto R."/>
            <person name="Silva R."/>
            <person name="Teixeira S.M."/>
            <person name="Murta S.M."/>
            <person name="Sincero T.C."/>
            <person name="Mendes T.A."/>
            <person name="Urmenyi T.P."/>
            <person name="Silva V.G."/>
            <person name="da Rocha W.D."/>
            <person name="Andersson B."/>
            <person name="Romanha A.J."/>
            <person name="Steindel M."/>
            <person name="de Vasconcelos A.T."/>
            <person name="Grisard E.C."/>
        </authorList>
    </citation>
    <scope>NUCLEOTIDE SEQUENCE [LARGE SCALE GENOMIC DNA]</scope>
    <source>
        <strain evidence="4 5">SC58</strain>
    </source>
</reference>
<dbReference type="InterPro" id="IPR036291">
    <property type="entry name" value="NAD(P)-bd_dom_sf"/>
</dbReference>
<dbReference type="InterPro" id="IPR057326">
    <property type="entry name" value="KR_dom"/>
</dbReference>
<dbReference type="VEuPathDB" id="TriTrypDB:TRSC58_06325"/>
<accession>A0A061IY88</accession>
<evidence type="ECO:0000313" key="5">
    <source>
        <dbReference type="Proteomes" id="UP000031737"/>
    </source>
</evidence>
<sequence>MPWGLEGRVGVVTGASSAIGRQVAARLVKEHRMRLACVSRKDVTALVPPECLCLKADLAQSTDTDAVMKSVRETLGPVSLLVNCAGVTLNKMHVRCTGDDYDAVMNVNLRGALNLTRAVLRHGGMLQGGDGCVVHVGSVVASLGNEGQVIYAASKAALSGAVKSWTREYGMRNLRFNVIAPGLIEGEGMGATLTEGQREWWRRRCPMDRLATVEDVADAIIGVSLCRFINGQTIHVDGGLC</sequence>
<comment type="similarity">
    <text evidence="1">Belongs to the short-chain dehydrogenases/reductases (SDR) family.</text>
</comment>
<dbReference type="PRINTS" id="PR00081">
    <property type="entry name" value="GDHRDH"/>
</dbReference>
<feature type="domain" description="Ketoreductase" evidence="3">
    <location>
        <begin position="8"/>
        <end position="187"/>
    </location>
</feature>
<dbReference type="GO" id="GO:0006633">
    <property type="term" value="P:fatty acid biosynthetic process"/>
    <property type="evidence" value="ECO:0007669"/>
    <property type="project" value="TreeGrafter"/>
</dbReference>
<dbReference type="GO" id="GO:0016616">
    <property type="term" value="F:oxidoreductase activity, acting on the CH-OH group of donors, NAD or NADP as acceptor"/>
    <property type="evidence" value="ECO:0007669"/>
    <property type="project" value="TreeGrafter"/>
</dbReference>
<dbReference type="PANTHER" id="PTHR42760:SF133">
    <property type="entry name" value="3-OXOACYL-[ACYL-CARRIER-PROTEIN] REDUCTASE"/>
    <property type="match status" value="1"/>
</dbReference>
<organism evidence="4 5">
    <name type="scientific">Trypanosoma rangeli SC58</name>
    <dbReference type="NCBI Taxonomy" id="429131"/>
    <lineage>
        <taxon>Eukaryota</taxon>
        <taxon>Discoba</taxon>
        <taxon>Euglenozoa</taxon>
        <taxon>Kinetoplastea</taxon>
        <taxon>Metakinetoplastina</taxon>
        <taxon>Trypanosomatida</taxon>
        <taxon>Trypanosomatidae</taxon>
        <taxon>Trypanosoma</taxon>
        <taxon>Herpetosoma</taxon>
    </lineage>
</organism>
<dbReference type="Pfam" id="PF13561">
    <property type="entry name" value="adh_short_C2"/>
    <property type="match status" value="1"/>
</dbReference>
<evidence type="ECO:0000256" key="2">
    <source>
        <dbReference type="ARBA" id="ARBA00023002"/>
    </source>
</evidence>
<evidence type="ECO:0000256" key="1">
    <source>
        <dbReference type="ARBA" id="ARBA00006484"/>
    </source>
</evidence>
<dbReference type="PRINTS" id="PR00080">
    <property type="entry name" value="SDRFAMILY"/>
</dbReference>
<dbReference type="PANTHER" id="PTHR42760">
    <property type="entry name" value="SHORT-CHAIN DEHYDROGENASES/REDUCTASES FAMILY MEMBER"/>
    <property type="match status" value="1"/>
</dbReference>
<gene>
    <name evidence="4" type="ORF">TRSC58_06325</name>
</gene>
<comment type="caution">
    <text evidence="4">The sequence shown here is derived from an EMBL/GenBank/DDBJ whole genome shotgun (WGS) entry which is preliminary data.</text>
</comment>
<dbReference type="InterPro" id="IPR002347">
    <property type="entry name" value="SDR_fam"/>
</dbReference>
<dbReference type="SUPFAM" id="SSF51735">
    <property type="entry name" value="NAD(P)-binding Rossmann-fold domains"/>
    <property type="match status" value="1"/>
</dbReference>
<dbReference type="Gene3D" id="3.40.50.720">
    <property type="entry name" value="NAD(P)-binding Rossmann-like Domain"/>
    <property type="match status" value="1"/>
</dbReference>
<dbReference type="GO" id="GO:0048038">
    <property type="term" value="F:quinone binding"/>
    <property type="evidence" value="ECO:0007669"/>
    <property type="project" value="TreeGrafter"/>
</dbReference>
<evidence type="ECO:0000313" key="4">
    <source>
        <dbReference type="EMBL" id="ESL06007.1"/>
    </source>
</evidence>
<keyword evidence="2" id="KW-0560">Oxidoreductase</keyword>
<name>A0A061IY88_TRYRA</name>
<proteinExistence type="inferred from homology"/>
<protein>
    <submittedName>
        <fullName evidence="4">3-oxoacyl-(Acyl-carrier protein) reductase</fullName>
    </submittedName>
</protein>
<dbReference type="Proteomes" id="UP000031737">
    <property type="component" value="Unassembled WGS sequence"/>
</dbReference>
<keyword evidence="5" id="KW-1185">Reference proteome</keyword>
<evidence type="ECO:0000259" key="3">
    <source>
        <dbReference type="SMART" id="SM00822"/>
    </source>
</evidence>
<dbReference type="AlphaFoldDB" id="A0A061IY88"/>
<dbReference type="EMBL" id="AUPL01006325">
    <property type="protein sequence ID" value="ESL06007.1"/>
    <property type="molecule type" value="Genomic_DNA"/>
</dbReference>
<dbReference type="OrthoDB" id="1393670at2759"/>
<dbReference type="SMART" id="SM00822">
    <property type="entry name" value="PKS_KR"/>
    <property type="match status" value="1"/>
</dbReference>